<sequence>MHLQLQVYGRVARTEPPNGGEEEDQVRRVRAVRDTLEEGSEYTMARWIHCEIRKSRRDLFYNKISTIRQGTFENLYSLRTLDLSGNNDMMCGCHLPAVVNYTRNTYNTFVDVKGECFTDSGEETSILKYWQCINYTLFQKNLQCEGFSGRRILGIIEVIPEMFSLEEQELTVLYSNLGIGATKVEKDTFNGVIYSVSYGTNETEARNEIYNDPNSLEEDMMDYISLPKSLIRHLTEEELTTFSRISFFNMKEDKLYRVIQTSNNQTTTKVDSRIIAANIPNVNITNLDEPVTISFNVIDQASD</sequence>
<evidence type="ECO:0008006" key="5">
    <source>
        <dbReference type="Google" id="ProtNLM"/>
    </source>
</evidence>
<reference evidence="3" key="1">
    <citation type="submission" date="2023-08" db="EMBL/GenBank/DDBJ databases">
        <authorList>
            <person name="Alioto T."/>
            <person name="Alioto T."/>
            <person name="Gomez Garrido J."/>
        </authorList>
    </citation>
    <scope>NUCLEOTIDE SEQUENCE</scope>
</reference>
<evidence type="ECO:0000256" key="2">
    <source>
        <dbReference type="ARBA" id="ARBA00023170"/>
    </source>
</evidence>
<proteinExistence type="inferred from homology"/>
<dbReference type="GO" id="GO:0005886">
    <property type="term" value="C:plasma membrane"/>
    <property type="evidence" value="ECO:0007669"/>
    <property type="project" value="TreeGrafter"/>
</dbReference>
<dbReference type="InterPro" id="IPR032675">
    <property type="entry name" value="LRR_dom_sf"/>
</dbReference>
<name>A0AA36C0E1_OCTVU</name>
<evidence type="ECO:0000256" key="1">
    <source>
        <dbReference type="ARBA" id="ARBA00007343"/>
    </source>
</evidence>
<gene>
    <name evidence="3" type="ORF">OCTVUL_1B017042</name>
</gene>
<accession>A0AA36C0E1</accession>
<dbReference type="AlphaFoldDB" id="A0AA36C0E1"/>
<dbReference type="GO" id="GO:0007166">
    <property type="term" value="P:cell surface receptor signaling pathway"/>
    <property type="evidence" value="ECO:0007669"/>
    <property type="project" value="TreeGrafter"/>
</dbReference>
<keyword evidence="4" id="KW-1185">Reference proteome</keyword>
<dbReference type="InterPro" id="IPR051963">
    <property type="entry name" value="Adhesion_GPCR_A"/>
</dbReference>
<protein>
    <recommendedName>
        <fullName evidence="5">LRRCT domain-containing protein</fullName>
    </recommendedName>
</protein>
<dbReference type="Gene3D" id="3.80.10.10">
    <property type="entry name" value="Ribonuclease Inhibitor"/>
    <property type="match status" value="1"/>
</dbReference>
<dbReference type="Proteomes" id="UP001162480">
    <property type="component" value="Chromosome 29"/>
</dbReference>
<dbReference type="PANTHER" id="PTHR45930:SF4">
    <property type="entry name" value="ADHESION G PROTEIN-COUPLED RECEPTOR A3"/>
    <property type="match status" value="1"/>
</dbReference>
<dbReference type="SUPFAM" id="SSF52058">
    <property type="entry name" value="L domain-like"/>
    <property type="match status" value="1"/>
</dbReference>
<dbReference type="PANTHER" id="PTHR45930">
    <property type="entry name" value="G-PROTEIN COUPLED RECEPTOR 124-LIKE PROTEIN"/>
    <property type="match status" value="1"/>
</dbReference>
<dbReference type="EMBL" id="OX597842">
    <property type="protein sequence ID" value="CAI9743640.1"/>
    <property type="molecule type" value="Genomic_DNA"/>
</dbReference>
<organism evidence="3 4">
    <name type="scientific">Octopus vulgaris</name>
    <name type="common">Common octopus</name>
    <dbReference type="NCBI Taxonomy" id="6645"/>
    <lineage>
        <taxon>Eukaryota</taxon>
        <taxon>Metazoa</taxon>
        <taxon>Spiralia</taxon>
        <taxon>Lophotrochozoa</taxon>
        <taxon>Mollusca</taxon>
        <taxon>Cephalopoda</taxon>
        <taxon>Coleoidea</taxon>
        <taxon>Octopodiformes</taxon>
        <taxon>Octopoda</taxon>
        <taxon>Incirrata</taxon>
        <taxon>Octopodidae</taxon>
        <taxon>Octopus</taxon>
    </lineage>
</organism>
<evidence type="ECO:0000313" key="4">
    <source>
        <dbReference type="Proteomes" id="UP001162480"/>
    </source>
</evidence>
<dbReference type="Gene3D" id="2.60.220.50">
    <property type="match status" value="1"/>
</dbReference>
<evidence type="ECO:0000313" key="3">
    <source>
        <dbReference type="EMBL" id="CAI9743640.1"/>
    </source>
</evidence>
<dbReference type="InterPro" id="IPR046338">
    <property type="entry name" value="GAIN_dom_sf"/>
</dbReference>
<keyword evidence="2" id="KW-0675">Receptor</keyword>
<comment type="similarity">
    <text evidence="1">Belongs to the G-protein coupled receptor 2 family. Adhesion G-protein coupled receptor (ADGR) subfamily.</text>
</comment>